<comment type="caution">
    <text evidence="2">The sequence shown here is derived from an EMBL/GenBank/DDBJ whole genome shotgun (WGS) entry which is preliminary data.</text>
</comment>
<organism evidence="2 3">
    <name type="scientific">Phytohabitans kaempferiae</name>
    <dbReference type="NCBI Taxonomy" id="1620943"/>
    <lineage>
        <taxon>Bacteria</taxon>
        <taxon>Bacillati</taxon>
        <taxon>Actinomycetota</taxon>
        <taxon>Actinomycetes</taxon>
        <taxon>Micromonosporales</taxon>
        <taxon>Micromonosporaceae</taxon>
    </lineage>
</organism>
<accession>A0ABV6M1W0</accession>
<dbReference type="InterPro" id="IPR050266">
    <property type="entry name" value="AB_hydrolase_sf"/>
</dbReference>
<evidence type="ECO:0000313" key="3">
    <source>
        <dbReference type="Proteomes" id="UP001589867"/>
    </source>
</evidence>
<dbReference type="InterPro" id="IPR029058">
    <property type="entry name" value="AB_hydrolase_fold"/>
</dbReference>
<dbReference type="PANTHER" id="PTHR43798">
    <property type="entry name" value="MONOACYLGLYCEROL LIPASE"/>
    <property type="match status" value="1"/>
</dbReference>
<dbReference type="RefSeq" id="WP_377250539.1">
    <property type="nucleotide sequence ID" value="NZ_JBHLUH010000019.1"/>
</dbReference>
<dbReference type="SUPFAM" id="SSF53474">
    <property type="entry name" value="alpha/beta-Hydrolases"/>
    <property type="match status" value="1"/>
</dbReference>
<dbReference type="InterPro" id="IPR000073">
    <property type="entry name" value="AB_hydrolase_1"/>
</dbReference>
<dbReference type="Gene3D" id="3.40.50.1820">
    <property type="entry name" value="alpha/beta hydrolase"/>
    <property type="match status" value="1"/>
</dbReference>
<dbReference type="GO" id="GO:0016787">
    <property type="term" value="F:hydrolase activity"/>
    <property type="evidence" value="ECO:0007669"/>
    <property type="project" value="UniProtKB-KW"/>
</dbReference>
<sequence>MEVGYWTEHGNGPALLLVHGGMCDHTIWDAQVDVLAETFRVITLDLPGHGRSHAMQARADFENYVAAVDSVRAAARADRVALVGHAMGATIVSLYARLHPLRAAALVGVEGDLDPRTMPQMNPGWNTGALDEAAREMIVRSKFTPDTPDDVRSKLLTVALATPEETAIAIRSAKMRERGRRYPQSDVPALAIYGASSKLPDEVLVRSSLSNYESRQIDGTGPFLMMERPDEFSDALSGFLIRVGYSAAGSD</sequence>
<reference evidence="2 3" key="1">
    <citation type="submission" date="2024-09" db="EMBL/GenBank/DDBJ databases">
        <authorList>
            <person name="Sun Q."/>
            <person name="Mori K."/>
        </authorList>
    </citation>
    <scope>NUCLEOTIDE SEQUENCE [LARGE SCALE GENOMIC DNA]</scope>
    <source>
        <strain evidence="2 3">TBRC 3947</strain>
    </source>
</reference>
<evidence type="ECO:0000259" key="1">
    <source>
        <dbReference type="Pfam" id="PF00561"/>
    </source>
</evidence>
<gene>
    <name evidence="2" type="ORF">ACFFIA_13465</name>
</gene>
<protein>
    <submittedName>
        <fullName evidence="2">Alpha/beta fold hydrolase</fullName>
    </submittedName>
</protein>
<evidence type="ECO:0000313" key="2">
    <source>
        <dbReference type="EMBL" id="MFC0528672.1"/>
    </source>
</evidence>
<keyword evidence="3" id="KW-1185">Reference proteome</keyword>
<dbReference type="EMBL" id="JBHLUH010000019">
    <property type="protein sequence ID" value="MFC0528672.1"/>
    <property type="molecule type" value="Genomic_DNA"/>
</dbReference>
<dbReference type="Proteomes" id="UP001589867">
    <property type="component" value="Unassembled WGS sequence"/>
</dbReference>
<name>A0ABV6M1W0_9ACTN</name>
<feature type="domain" description="AB hydrolase-1" evidence="1">
    <location>
        <begin position="13"/>
        <end position="120"/>
    </location>
</feature>
<dbReference type="PANTHER" id="PTHR43798:SF33">
    <property type="entry name" value="HYDROLASE, PUTATIVE (AFU_ORTHOLOGUE AFUA_2G14860)-RELATED"/>
    <property type="match status" value="1"/>
</dbReference>
<proteinExistence type="predicted"/>
<dbReference type="Pfam" id="PF00561">
    <property type="entry name" value="Abhydrolase_1"/>
    <property type="match status" value="1"/>
</dbReference>
<keyword evidence="2" id="KW-0378">Hydrolase</keyword>